<evidence type="ECO:0000256" key="1">
    <source>
        <dbReference type="SAM" id="MobiDB-lite"/>
    </source>
</evidence>
<reference evidence="3 4" key="1">
    <citation type="submission" date="2019-03" db="EMBL/GenBank/DDBJ databases">
        <authorList>
            <person name="Kim M.K.M."/>
        </authorList>
    </citation>
    <scope>NUCLEOTIDE SEQUENCE [LARGE SCALE GENOMIC DNA]</scope>
    <source>
        <strain evidence="3 4">18JY21-1</strain>
    </source>
</reference>
<sequence>MKKLISVLAIAMVLLTSACSGSNNTASSGNGSDATPAPAATTPPEDTTPVKIQYWHAHAENQMGGVNYMIEEFQKKYPYITVEPVFQGGYSDLQQKLQAAIAAKEVPAVTNIEVSAIPGFSDSGALQDLNPYIERDKVDTADFSQGMLNAYAFGGKQVGLPLIVSTSVMVYNKTLFDKLGVTPPQTWDEIEAFNQKVTLKEGDKTTRYAFAVPGWDIWYHDPWLLNGGGTILNADQTKATVDSPESLRYFQNFKKWFDEGSLQIGVGKGASDTMRQMFLDEKIGMVQHSSAIIKTYVENAKFEVGVSFVPGDKTRISNIGGAGIVMMAGAKDNQKEAAWKFINFMTSAEHNIKWAESVGYLPTHKSSVQTEDGKKYQEKWPQYKAVLDNFDNVTPRYQHVAYTEFSDFYKEAINKMVLEKGDPAKLMQEAAVKMNKVLEDQ</sequence>
<dbReference type="InterPro" id="IPR006059">
    <property type="entry name" value="SBP"/>
</dbReference>
<gene>
    <name evidence="3" type="ORF">E0485_07440</name>
</gene>
<keyword evidence="2" id="KW-0732">Signal</keyword>
<dbReference type="Proteomes" id="UP000295418">
    <property type="component" value="Unassembled WGS sequence"/>
</dbReference>
<dbReference type="Pfam" id="PF13416">
    <property type="entry name" value="SBP_bac_8"/>
    <property type="match status" value="1"/>
</dbReference>
<dbReference type="InterPro" id="IPR050490">
    <property type="entry name" value="Bact_solute-bd_prot1"/>
</dbReference>
<feature type="region of interest" description="Disordered" evidence="1">
    <location>
        <begin position="22"/>
        <end position="47"/>
    </location>
</feature>
<dbReference type="PROSITE" id="PS51257">
    <property type="entry name" value="PROKAR_LIPOPROTEIN"/>
    <property type="match status" value="1"/>
</dbReference>
<dbReference type="PANTHER" id="PTHR43649">
    <property type="entry name" value="ARABINOSE-BINDING PROTEIN-RELATED"/>
    <property type="match status" value="1"/>
</dbReference>
<feature type="signal peptide" evidence="2">
    <location>
        <begin position="1"/>
        <end position="18"/>
    </location>
</feature>
<evidence type="ECO:0000313" key="4">
    <source>
        <dbReference type="Proteomes" id="UP000295418"/>
    </source>
</evidence>
<feature type="chain" id="PRO_5039291567" evidence="2">
    <location>
        <begin position="19"/>
        <end position="441"/>
    </location>
</feature>
<proteinExistence type="predicted"/>
<evidence type="ECO:0000313" key="3">
    <source>
        <dbReference type="EMBL" id="TCZ78894.1"/>
    </source>
</evidence>
<dbReference type="PANTHER" id="PTHR43649:SF12">
    <property type="entry name" value="DIACETYLCHITOBIOSE BINDING PROTEIN DASA"/>
    <property type="match status" value="1"/>
</dbReference>
<evidence type="ECO:0000256" key="2">
    <source>
        <dbReference type="SAM" id="SignalP"/>
    </source>
</evidence>
<accession>A0A4R4EFQ5</accession>
<name>A0A4R4EFQ5_9BACL</name>
<dbReference type="OrthoDB" id="9795467at2"/>
<organism evidence="3 4">
    <name type="scientific">Paenibacillus albiflavus</name>
    <dbReference type="NCBI Taxonomy" id="2545760"/>
    <lineage>
        <taxon>Bacteria</taxon>
        <taxon>Bacillati</taxon>
        <taxon>Bacillota</taxon>
        <taxon>Bacilli</taxon>
        <taxon>Bacillales</taxon>
        <taxon>Paenibacillaceae</taxon>
        <taxon>Paenibacillus</taxon>
    </lineage>
</organism>
<dbReference type="Gene3D" id="3.40.190.10">
    <property type="entry name" value="Periplasmic binding protein-like II"/>
    <property type="match status" value="1"/>
</dbReference>
<protein>
    <submittedName>
        <fullName evidence="3">ABC transporter substrate-binding protein</fullName>
    </submittedName>
</protein>
<dbReference type="EMBL" id="SKFG01000004">
    <property type="protein sequence ID" value="TCZ78894.1"/>
    <property type="molecule type" value="Genomic_DNA"/>
</dbReference>
<dbReference type="AlphaFoldDB" id="A0A4R4EFQ5"/>
<dbReference type="SUPFAM" id="SSF53850">
    <property type="entry name" value="Periplasmic binding protein-like II"/>
    <property type="match status" value="1"/>
</dbReference>
<dbReference type="RefSeq" id="WP_132417343.1">
    <property type="nucleotide sequence ID" value="NZ_SKFG01000004.1"/>
</dbReference>
<comment type="caution">
    <text evidence="3">The sequence shown here is derived from an EMBL/GenBank/DDBJ whole genome shotgun (WGS) entry which is preliminary data.</text>
</comment>
<keyword evidence="4" id="KW-1185">Reference proteome</keyword>
<dbReference type="CDD" id="cd14748">
    <property type="entry name" value="PBP2_UgpB"/>
    <property type="match status" value="1"/>
</dbReference>